<proteinExistence type="predicted"/>
<accession>A0A7R9ERF1</accession>
<dbReference type="PANTHER" id="PTHR46880">
    <property type="entry name" value="RAS-ASSOCIATING DOMAIN-CONTAINING PROTEIN"/>
    <property type="match status" value="1"/>
</dbReference>
<sequence length="340" mass="38718">MEWASFICETGPFHSGLVISFNTRCDADFTGGRGVFALETQLLYLVSFSGVLGPERRSVVSGLTFKQHQHFSWAMSCVLSFKNECETKTDVYEHRDNFRFVEIARTESFQGMEFGSHISGENTIQGAIESNEKIVGRLNETEVKAPSKVYRTAYFIDKHDRPYSDHAELIQLQQLNGAVISPGLQSRFSATNMIDPVAREMKSRVCKRIIEINVKVYVIIEESTTASTKTTLIVYLKCKTVKSIDSLFFINLIELLDKTAIAIIDPLLTCLSTHGFDHTYLQNIFFSFTCYVRFEPFLQFGKAINLYFVTLNLQVMIQIARNRTKTNSKGFKNVFHPNKL</sequence>
<dbReference type="AlphaFoldDB" id="A0A7R9ERF1"/>
<name>A0A7R9ERF1_9NEOP</name>
<protein>
    <submittedName>
        <fullName evidence="1">Uncharacterized protein</fullName>
    </submittedName>
</protein>
<dbReference type="PANTHER" id="PTHR46880:SF5">
    <property type="entry name" value="DUF4371 DOMAIN-CONTAINING PROTEIN"/>
    <property type="match status" value="1"/>
</dbReference>
<dbReference type="EMBL" id="OD564687">
    <property type="protein sequence ID" value="CAD7439440.1"/>
    <property type="molecule type" value="Genomic_DNA"/>
</dbReference>
<evidence type="ECO:0000313" key="1">
    <source>
        <dbReference type="EMBL" id="CAD7439440.1"/>
    </source>
</evidence>
<gene>
    <name evidence="1" type="ORF">TBIB3V08_LOCUS2004</name>
</gene>
<reference evidence="1" key="1">
    <citation type="submission" date="2020-11" db="EMBL/GenBank/DDBJ databases">
        <authorList>
            <person name="Tran Van P."/>
        </authorList>
    </citation>
    <scope>NUCLEOTIDE SEQUENCE</scope>
</reference>
<organism evidence="1">
    <name type="scientific">Timema bartmani</name>
    <dbReference type="NCBI Taxonomy" id="61472"/>
    <lineage>
        <taxon>Eukaryota</taxon>
        <taxon>Metazoa</taxon>
        <taxon>Ecdysozoa</taxon>
        <taxon>Arthropoda</taxon>
        <taxon>Hexapoda</taxon>
        <taxon>Insecta</taxon>
        <taxon>Pterygota</taxon>
        <taxon>Neoptera</taxon>
        <taxon>Polyneoptera</taxon>
        <taxon>Phasmatodea</taxon>
        <taxon>Timematodea</taxon>
        <taxon>Timematoidea</taxon>
        <taxon>Timematidae</taxon>
        <taxon>Timema</taxon>
    </lineage>
</organism>